<sequence length="158" mass="18033">MAISAVEDLDETSPLRAKSEESAADFPRRFHFSNALPNLYGEESNTNDDDRSTMQHDSPYVASRCASVKPVDHAAEKCREAATCHRQTFYPMLRCRRSRRHALCSMLPKRMIEELETSVARSGRDSWMKQSKKVLKNSYPSHSYVDTIVRCLSSVFIV</sequence>
<evidence type="ECO:0000313" key="2">
    <source>
        <dbReference type="EMBL" id="VDL77797.1"/>
    </source>
</evidence>
<gene>
    <name evidence="2" type="ORF">NBR_LOCUS14208</name>
</gene>
<dbReference type="WBParaSite" id="NBR_0001420701-mRNA-1">
    <property type="protein sequence ID" value="NBR_0001420701-mRNA-1"/>
    <property type="gene ID" value="NBR_0001420701"/>
</dbReference>
<evidence type="ECO:0000313" key="3">
    <source>
        <dbReference type="Proteomes" id="UP000271162"/>
    </source>
</evidence>
<dbReference type="Proteomes" id="UP000271162">
    <property type="component" value="Unassembled WGS sequence"/>
</dbReference>
<reference evidence="2 3" key="2">
    <citation type="submission" date="2018-11" db="EMBL/GenBank/DDBJ databases">
        <authorList>
            <consortium name="Pathogen Informatics"/>
        </authorList>
    </citation>
    <scope>NUCLEOTIDE SEQUENCE [LARGE SCALE GENOMIC DNA]</scope>
</reference>
<feature type="region of interest" description="Disordered" evidence="1">
    <location>
        <begin position="37"/>
        <end position="57"/>
    </location>
</feature>
<feature type="region of interest" description="Disordered" evidence="1">
    <location>
        <begin position="1"/>
        <end position="23"/>
    </location>
</feature>
<evidence type="ECO:0000313" key="4">
    <source>
        <dbReference type="WBParaSite" id="NBR_0001420701-mRNA-1"/>
    </source>
</evidence>
<reference evidence="4" key="1">
    <citation type="submission" date="2017-02" db="UniProtKB">
        <authorList>
            <consortium name="WormBaseParasite"/>
        </authorList>
    </citation>
    <scope>IDENTIFICATION</scope>
</reference>
<protein>
    <submittedName>
        <fullName evidence="2 4">Uncharacterized protein</fullName>
    </submittedName>
</protein>
<accession>A0A0N4YCE4</accession>
<name>A0A0N4YCE4_NIPBR</name>
<dbReference type="AlphaFoldDB" id="A0A0N4YCE4"/>
<dbReference type="EMBL" id="UYSL01021278">
    <property type="protein sequence ID" value="VDL77797.1"/>
    <property type="molecule type" value="Genomic_DNA"/>
</dbReference>
<evidence type="ECO:0000256" key="1">
    <source>
        <dbReference type="SAM" id="MobiDB-lite"/>
    </source>
</evidence>
<keyword evidence="3" id="KW-1185">Reference proteome</keyword>
<proteinExistence type="predicted"/>
<organism evidence="4">
    <name type="scientific">Nippostrongylus brasiliensis</name>
    <name type="common">Rat hookworm</name>
    <dbReference type="NCBI Taxonomy" id="27835"/>
    <lineage>
        <taxon>Eukaryota</taxon>
        <taxon>Metazoa</taxon>
        <taxon>Ecdysozoa</taxon>
        <taxon>Nematoda</taxon>
        <taxon>Chromadorea</taxon>
        <taxon>Rhabditida</taxon>
        <taxon>Rhabditina</taxon>
        <taxon>Rhabditomorpha</taxon>
        <taxon>Strongyloidea</taxon>
        <taxon>Heligmosomidae</taxon>
        <taxon>Nippostrongylus</taxon>
    </lineage>
</organism>